<evidence type="ECO:0000256" key="5">
    <source>
        <dbReference type="ARBA" id="ARBA00022970"/>
    </source>
</evidence>
<feature type="transmembrane region" description="Helical" evidence="9">
    <location>
        <begin position="70"/>
        <end position="88"/>
    </location>
</feature>
<dbReference type="CDD" id="cd06582">
    <property type="entry name" value="TM_PBP1_LivH_like"/>
    <property type="match status" value="1"/>
</dbReference>
<dbReference type="InterPro" id="IPR052157">
    <property type="entry name" value="BCAA_transport_permease"/>
</dbReference>
<dbReference type="PANTHER" id="PTHR11795:SF445">
    <property type="entry name" value="AMINO ACID ABC TRANSPORTER PERMEASE PROTEIN"/>
    <property type="match status" value="1"/>
</dbReference>
<feature type="transmembrane region" description="Helical" evidence="9">
    <location>
        <begin position="276"/>
        <end position="297"/>
    </location>
</feature>
<evidence type="ECO:0000313" key="10">
    <source>
        <dbReference type="EMBL" id="HEG89876.1"/>
    </source>
</evidence>
<evidence type="ECO:0000256" key="7">
    <source>
        <dbReference type="ARBA" id="ARBA00023136"/>
    </source>
</evidence>
<comment type="caution">
    <text evidence="10">The sequence shown here is derived from an EMBL/GenBank/DDBJ whole genome shotgun (WGS) entry which is preliminary data.</text>
</comment>
<dbReference type="AlphaFoldDB" id="A0A831X0R3"/>
<protein>
    <submittedName>
        <fullName evidence="10">Branched-chain amino acid ABC transporter permease</fullName>
    </submittedName>
</protein>
<sequence>MDSVTIPVLVDQLVSGLAIGGVYALVALGFALIFGVLRVAQFAHGEVYMLVAFLVLTALPALPLGGFSQFGLVLVLALFLGATIGLAVERVVFRPLMAAPHLAAIISAIGLSIALQYLAAFLWGAELHPFVLNWAPGNLALGPATIPAFKVVIFVTALALLAGLQLVLRRTQLGRAIRATASDPETARLMGINTIRIIAAAFAVGSAFAGAAGVLVAALYGVVYSSMGIAALVKGYTATVIGGVGNLVGAVISGLLLGVFEVLLESYVSPKWSDAIIFALLIGVLVLRPQGLLGRAIPQRL</sequence>
<evidence type="ECO:0000256" key="3">
    <source>
        <dbReference type="ARBA" id="ARBA00022475"/>
    </source>
</evidence>
<proteinExistence type="inferred from homology"/>
<evidence type="ECO:0000256" key="9">
    <source>
        <dbReference type="SAM" id="Phobius"/>
    </source>
</evidence>
<feature type="transmembrane region" description="Helical" evidence="9">
    <location>
        <begin position="197"/>
        <end position="220"/>
    </location>
</feature>
<feature type="transmembrane region" description="Helical" evidence="9">
    <location>
        <begin position="100"/>
        <end position="124"/>
    </location>
</feature>
<evidence type="ECO:0000256" key="1">
    <source>
        <dbReference type="ARBA" id="ARBA00004651"/>
    </source>
</evidence>
<feature type="transmembrane region" description="Helical" evidence="9">
    <location>
        <begin position="240"/>
        <end position="264"/>
    </location>
</feature>
<keyword evidence="7 9" id="KW-0472">Membrane</keyword>
<dbReference type="GO" id="GO:0022857">
    <property type="term" value="F:transmembrane transporter activity"/>
    <property type="evidence" value="ECO:0007669"/>
    <property type="project" value="InterPro"/>
</dbReference>
<gene>
    <name evidence="10" type="ORF">ENP34_00280</name>
</gene>
<evidence type="ECO:0000256" key="4">
    <source>
        <dbReference type="ARBA" id="ARBA00022692"/>
    </source>
</evidence>
<dbReference type="PANTHER" id="PTHR11795">
    <property type="entry name" value="BRANCHED-CHAIN AMINO ACID TRANSPORT SYSTEM PERMEASE PROTEIN LIVH"/>
    <property type="match status" value="1"/>
</dbReference>
<feature type="transmembrane region" description="Helical" evidence="9">
    <location>
        <begin position="47"/>
        <end position="64"/>
    </location>
</feature>
<keyword evidence="6 9" id="KW-1133">Transmembrane helix</keyword>
<comment type="similarity">
    <text evidence="8">Belongs to the binding-protein-dependent transport system permease family. LivHM subfamily.</text>
</comment>
<dbReference type="GO" id="GO:0006865">
    <property type="term" value="P:amino acid transport"/>
    <property type="evidence" value="ECO:0007669"/>
    <property type="project" value="UniProtKB-KW"/>
</dbReference>
<keyword evidence="5" id="KW-0029">Amino-acid transport</keyword>
<accession>A0A831X0R3</accession>
<keyword evidence="2" id="KW-0813">Transport</keyword>
<dbReference type="Pfam" id="PF02653">
    <property type="entry name" value="BPD_transp_2"/>
    <property type="match status" value="1"/>
</dbReference>
<organism evidence="10">
    <name type="scientific">Thermorudis peleae</name>
    <dbReference type="NCBI Taxonomy" id="1382356"/>
    <lineage>
        <taxon>Bacteria</taxon>
        <taxon>Pseudomonadati</taxon>
        <taxon>Thermomicrobiota</taxon>
        <taxon>Thermomicrobia</taxon>
        <taxon>Thermomicrobia incertae sedis</taxon>
        <taxon>Thermorudis</taxon>
    </lineage>
</organism>
<dbReference type="InterPro" id="IPR001851">
    <property type="entry name" value="ABC_transp_permease"/>
</dbReference>
<dbReference type="EMBL" id="DSIY01000006">
    <property type="protein sequence ID" value="HEG89876.1"/>
    <property type="molecule type" value="Genomic_DNA"/>
</dbReference>
<reference evidence="10" key="1">
    <citation type="journal article" date="2020" name="mSystems">
        <title>Genome- and Community-Level Interaction Insights into Carbon Utilization and Element Cycling Functions of Hydrothermarchaeota in Hydrothermal Sediment.</title>
        <authorList>
            <person name="Zhou Z."/>
            <person name="Liu Y."/>
            <person name="Xu W."/>
            <person name="Pan J."/>
            <person name="Luo Z.H."/>
            <person name="Li M."/>
        </authorList>
    </citation>
    <scope>NUCLEOTIDE SEQUENCE [LARGE SCALE GENOMIC DNA]</scope>
    <source>
        <strain evidence="10">SpSt-210</strain>
    </source>
</reference>
<keyword evidence="3" id="KW-1003">Cell membrane</keyword>
<evidence type="ECO:0000256" key="8">
    <source>
        <dbReference type="ARBA" id="ARBA00037998"/>
    </source>
</evidence>
<feature type="transmembrane region" description="Helical" evidence="9">
    <location>
        <begin position="144"/>
        <end position="168"/>
    </location>
</feature>
<dbReference type="GO" id="GO:0005886">
    <property type="term" value="C:plasma membrane"/>
    <property type="evidence" value="ECO:0007669"/>
    <property type="project" value="UniProtKB-SubCell"/>
</dbReference>
<evidence type="ECO:0000256" key="2">
    <source>
        <dbReference type="ARBA" id="ARBA00022448"/>
    </source>
</evidence>
<keyword evidence="4 9" id="KW-0812">Transmembrane</keyword>
<evidence type="ECO:0000256" key="6">
    <source>
        <dbReference type="ARBA" id="ARBA00022989"/>
    </source>
</evidence>
<feature type="transmembrane region" description="Helical" evidence="9">
    <location>
        <begin position="12"/>
        <end position="35"/>
    </location>
</feature>
<comment type="subcellular location">
    <subcellularLocation>
        <location evidence="1">Cell membrane</location>
        <topology evidence="1">Multi-pass membrane protein</topology>
    </subcellularLocation>
</comment>
<name>A0A831X0R3_9BACT</name>